<keyword evidence="5 8" id="KW-1133">Transmembrane helix</keyword>
<reference evidence="9 10" key="1">
    <citation type="journal article" date="2021" name="Sci. Rep.">
        <title>The genome of the diatom Chaetoceros tenuissimus carries an ancient integrated fragment of an extant virus.</title>
        <authorList>
            <person name="Hongo Y."/>
            <person name="Kimura K."/>
            <person name="Takaki Y."/>
            <person name="Yoshida Y."/>
            <person name="Baba S."/>
            <person name="Kobayashi G."/>
            <person name="Nagasaki K."/>
            <person name="Hano T."/>
            <person name="Tomaru Y."/>
        </authorList>
    </citation>
    <scope>NUCLEOTIDE SEQUENCE [LARGE SCALE GENOMIC DNA]</scope>
    <source>
        <strain evidence="9 10">NIES-3715</strain>
    </source>
</reference>
<evidence type="ECO:0000256" key="4">
    <source>
        <dbReference type="ARBA" id="ARBA00022737"/>
    </source>
</evidence>
<dbReference type="NCBIfam" id="TIGR00951">
    <property type="entry name" value="2A43"/>
    <property type="match status" value="1"/>
</dbReference>
<evidence type="ECO:0000313" key="10">
    <source>
        <dbReference type="Proteomes" id="UP001054902"/>
    </source>
</evidence>
<evidence type="ECO:0000256" key="5">
    <source>
        <dbReference type="ARBA" id="ARBA00022989"/>
    </source>
</evidence>
<dbReference type="PANTHER" id="PTHR13131:SF5">
    <property type="entry name" value="CYSTINOSIN"/>
    <property type="match status" value="1"/>
</dbReference>
<keyword evidence="2" id="KW-0813">Transport</keyword>
<dbReference type="AlphaFoldDB" id="A0AAD3H8V4"/>
<dbReference type="Pfam" id="PF04193">
    <property type="entry name" value="PQ-loop"/>
    <property type="match status" value="2"/>
</dbReference>
<feature type="region of interest" description="Disordered" evidence="7">
    <location>
        <begin position="1"/>
        <end position="50"/>
    </location>
</feature>
<evidence type="ECO:0000256" key="2">
    <source>
        <dbReference type="ARBA" id="ARBA00022448"/>
    </source>
</evidence>
<accession>A0AAD3H8V4</accession>
<proteinExistence type="predicted"/>
<evidence type="ECO:0000256" key="6">
    <source>
        <dbReference type="ARBA" id="ARBA00023136"/>
    </source>
</evidence>
<keyword evidence="6 8" id="KW-0472">Membrane</keyword>
<dbReference type="Gene3D" id="1.20.1280.290">
    <property type="match status" value="1"/>
</dbReference>
<comment type="subcellular location">
    <subcellularLocation>
        <location evidence="1">Endomembrane system</location>
        <topology evidence="1">Multi-pass membrane protein</topology>
    </subcellularLocation>
</comment>
<keyword evidence="3 8" id="KW-0812">Transmembrane</keyword>
<evidence type="ECO:0000256" key="8">
    <source>
        <dbReference type="SAM" id="Phobius"/>
    </source>
</evidence>
<dbReference type="GO" id="GO:0012505">
    <property type="term" value="C:endomembrane system"/>
    <property type="evidence" value="ECO:0007669"/>
    <property type="project" value="UniProtKB-SubCell"/>
</dbReference>
<dbReference type="GO" id="GO:0015184">
    <property type="term" value="F:L-cystine transmembrane transporter activity"/>
    <property type="evidence" value="ECO:0007669"/>
    <property type="project" value="TreeGrafter"/>
</dbReference>
<evidence type="ECO:0000256" key="7">
    <source>
        <dbReference type="SAM" id="MobiDB-lite"/>
    </source>
</evidence>
<feature type="transmembrane region" description="Helical" evidence="8">
    <location>
        <begin position="181"/>
        <end position="202"/>
    </location>
</feature>
<dbReference type="Proteomes" id="UP001054902">
    <property type="component" value="Unassembled WGS sequence"/>
</dbReference>
<feature type="transmembrane region" description="Helical" evidence="8">
    <location>
        <begin position="135"/>
        <end position="157"/>
    </location>
</feature>
<organism evidence="9 10">
    <name type="scientific">Chaetoceros tenuissimus</name>
    <dbReference type="NCBI Taxonomy" id="426638"/>
    <lineage>
        <taxon>Eukaryota</taxon>
        <taxon>Sar</taxon>
        <taxon>Stramenopiles</taxon>
        <taxon>Ochrophyta</taxon>
        <taxon>Bacillariophyta</taxon>
        <taxon>Coscinodiscophyceae</taxon>
        <taxon>Chaetocerotophycidae</taxon>
        <taxon>Chaetocerotales</taxon>
        <taxon>Chaetocerotaceae</taxon>
        <taxon>Chaetoceros</taxon>
    </lineage>
</organism>
<evidence type="ECO:0000256" key="3">
    <source>
        <dbReference type="ARBA" id="ARBA00022692"/>
    </source>
</evidence>
<dbReference type="GO" id="GO:0005774">
    <property type="term" value="C:vacuolar membrane"/>
    <property type="evidence" value="ECO:0007669"/>
    <property type="project" value="TreeGrafter"/>
</dbReference>
<dbReference type="InterPro" id="IPR005282">
    <property type="entry name" value="LC_transporter"/>
</dbReference>
<evidence type="ECO:0008006" key="11">
    <source>
        <dbReference type="Google" id="ProtNLM"/>
    </source>
</evidence>
<feature type="transmembrane region" description="Helical" evidence="8">
    <location>
        <begin position="275"/>
        <end position="298"/>
    </location>
</feature>
<feature type="transmembrane region" description="Helical" evidence="8">
    <location>
        <begin position="318"/>
        <end position="337"/>
    </location>
</feature>
<sequence>MEGGGTSASSEPLLPSSSAPAQNLTLRRSNSDVSSNVSNRSETTEESSIRRPSPLSRRILVATRNKKVPLSTGIGILLSGIILGCVVPKNSSLPTPKQQYLSSVIGWIYFLCWTVSFIPQIILNKNRRSTTGLSVDFSVLNVVGFFCYTIYTCAFFYSKEIQHQYQKRFENGDNSVQSNDVFFAIFALSMSVIQVGQIIFYTQNFSFSRALEKWTRIFLFTCVTIYTIFGYLVYFDIHGFKAIDFLYLLSSTKLVITIIKYVPQVILNYNRKSTIGWNIWNILLDFSGGTLSVAQIIIDSLAMNDFSAITGNYVKFGLGFVSIFFDIIFMVQHYFLFPSNPNNIAYSTVENNV</sequence>
<dbReference type="SMART" id="SM00679">
    <property type="entry name" value="CTNS"/>
    <property type="match status" value="2"/>
</dbReference>
<feature type="compositionally biased region" description="Low complexity" evidence="7">
    <location>
        <begin position="7"/>
        <end position="41"/>
    </location>
</feature>
<comment type="caution">
    <text evidence="9">The sequence shown here is derived from an EMBL/GenBank/DDBJ whole genome shotgun (WGS) entry which is preliminary data.</text>
</comment>
<dbReference type="InterPro" id="IPR006603">
    <property type="entry name" value="PQ-loop_rpt"/>
</dbReference>
<keyword evidence="4" id="KW-0677">Repeat</keyword>
<feature type="transmembrane region" description="Helical" evidence="8">
    <location>
        <begin position="214"/>
        <end position="233"/>
    </location>
</feature>
<feature type="transmembrane region" description="Helical" evidence="8">
    <location>
        <begin position="100"/>
        <end position="123"/>
    </location>
</feature>
<evidence type="ECO:0000256" key="1">
    <source>
        <dbReference type="ARBA" id="ARBA00004127"/>
    </source>
</evidence>
<dbReference type="PANTHER" id="PTHR13131">
    <property type="entry name" value="CYSTINOSIN"/>
    <property type="match status" value="1"/>
</dbReference>
<name>A0AAD3H8V4_9STRA</name>
<protein>
    <recommendedName>
        <fullName evidence="11">Cystinosin</fullName>
    </recommendedName>
</protein>
<keyword evidence="10" id="KW-1185">Reference proteome</keyword>
<dbReference type="EMBL" id="BLLK01000047">
    <property type="protein sequence ID" value="GFH54244.1"/>
    <property type="molecule type" value="Genomic_DNA"/>
</dbReference>
<evidence type="ECO:0000313" key="9">
    <source>
        <dbReference type="EMBL" id="GFH54244.1"/>
    </source>
</evidence>
<gene>
    <name evidence="9" type="ORF">CTEN210_10720</name>
</gene>
<feature type="transmembrane region" description="Helical" evidence="8">
    <location>
        <begin position="68"/>
        <end position="88"/>
    </location>
</feature>